<keyword evidence="2" id="KW-1185">Reference proteome</keyword>
<dbReference type="Proteomes" id="UP001054837">
    <property type="component" value="Unassembled WGS sequence"/>
</dbReference>
<organism evidence="1 2">
    <name type="scientific">Caerostris darwini</name>
    <dbReference type="NCBI Taxonomy" id="1538125"/>
    <lineage>
        <taxon>Eukaryota</taxon>
        <taxon>Metazoa</taxon>
        <taxon>Ecdysozoa</taxon>
        <taxon>Arthropoda</taxon>
        <taxon>Chelicerata</taxon>
        <taxon>Arachnida</taxon>
        <taxon>Araneae</taxon>
        <taxon>Araneomorphae</taxon>
        <taxon>Entelegynae</taxon>
        <taxon>Araneoidea</taxon>
        <taxon>Araneidae</taxon>
        <taxon>Caerostris</taxon>
    </lineage>
</organism>
<dbReference type="AlphaFoldDB" id="A0AAV4TF27"/>
<proteinExistence type="predicted"/>
<comment type="caution">
    <text evidence="1">The sequence shown here is derived from an EMBL/GenBank/DDBJ whole genome shotgun (WGS) entry which is preliminary data.</text>
</comment>
<evidence type="ECO:0000313" key="1">
    <source>
        <dbReference type="EMBL" id="GIY43816.1"/>
    </source>
</evidence>
<accession>A0AAV4TF27</accession>
<gene>
    <name evidence="1" type="ORF">CDAR_233581</name>
</gene>
<name>A0AAV4TF27_9ARAC</name>
<feature type="non-terminal residue" evidence="1">
    <location>
        <position position="39"/>
    </location>
</feature>
<evidence type="ECO:0000313" key="2">
    <source>
        <dbReference type="Proteomes" id="UP001054837"/>
    </source>
</evidence>
<dbReference type="EMBL" id="BPLQ01009399">
    <property type="protein sequence ID" value="GIY43816.1"/>
    <property type="molecule type" value="Genomic_DNA"/>
</dbReference>
<sequence length="39" mass="4216">MVSDQVEVGDVIGVEFDCGAVKLVDRAFAYEKLEVTLVA</sequence>
<protein>
    <submittedName>
        <fullName evidence="1">Uncharacterized protein</fullName>
    </submittedName>
</protein>
<reference evidence="1 2" key="1">
    <citation type="submission" date="2021-06" db="EMBL/GenBank/DDBJ databases">
        <title>Caerostris darwini draft genome.</title>
        <authorList>
            <person name="Kono N."/>
            <person name="Arakawa K."/>
        </authorList>
    </citation>
    <scope>NUCLEOTIDE SEQUENCE [LARGE SCALE GENOMIC DNA]</scope>
</reference>